<feature type="domain" description="KANL2-like probable zinc-finger" evidence="16">
    <location>
        <begin position="358"/>
        <end position="413"/>
    </location>
</feature>
<evidence type="ECO:0000256" key="11">
    <source>
        <dbReference type="ARBA" id="ARBA00033378"/>
    </source>
</evidence>
<evidence type="ECO:0000313" key="17">
    <source>
        <dbReference type="EMBL" id="KAK7865618.1"/>
    </source>
</evidence>
<keyword evidence="4" id="KW-1017">Isopeptide bond</keyword>
<evidence type="ECO:0000256" key="2">
    <source>
        <dbReference type="ARBA" id="ARBA00004173"/>
    </source>
</evidence>
<dbReference type="PANTHER" id="PTHR13453">
    <property type="entry name" value="KAT8 REGULATORY NSL COMPLEX SUBUNIT 2"/>
    <property type="match status" value="1"/>
</dbReference>
<dbReference type="InterPro" id="IPR025927">
    <property type="entry name" value="Znf_KANL2-like"/>
</dbReference>
<evidence type="ECO:0000256" key="4">
    <source>
        <dbReference type="ARBA" id="ARBA00022499"/>
    </source>
</evidence>
<keyword evidence="18" id="KW-1185">Reference proteome</keyword>
<keyword evidence="7" id="KW-0156">Chromatin regulator</keyword>
<dbReference type="GO" id="GO:0005634">
    <property type="term" value="C:nucleus"/>
    <property type="evidence" value="ECO:0007669"/>
    <property type="project" value="UniProtKB-SubCell"/>
</dbReference>
<dbReference type="EMBL" id="JAZDUA010000170">
    <property type="protein sequence ID" value="KAK7865618.1"/>
    <property type="molecule type" value="Genomic_DNA"/>
</dbReference>
<organism evidence="17 18">
    <name type="scientific">Gryllus longicercus</name>
    <dbReference type="NCBI Taxonomy" id="2509291"/>
    <lineage>
        <taxon>Eukaryota</taxon>
        <taxon>Metazoa</taxon>
        <taxon>Ecdysozoa</taxon>
        <taxon>Arthropoda</taxon>
        <taxon>Hexapoda</taxon>
        <taxon>Insecta</taxon>
        <taxon>Pterygota</taxon>
        <taxon>Neoptera</taxon>
        <taxon>Polyneoptera</taxon>
        <taxon>Orthoptera</taxon>
        <taxon>Ensifera</taxon>
        <taxon>Gryllidea</taxon>
        <taxon>Grylloidea</taxon>
        <taxon>Gryllidae</taxon>
        <taxon>Gryllinae</taxon>
        <taxon>Gryllus</taxon>
    </lineage>
</organism>
<evidence type="ECO:0000256" key="1">
    <source>
        <dbReference type="ARBA" id="ARBA00004123"/>
    </source>
</evidence>
<feature type="domain" description="KANL2-like probable zinc-finger" evidence="16">
    <location>
        <begin position="34"/>
        <end position="97"/>
    </location>
</feature>
<dbReference type="GO" id="GO:0044545">
    <property type="term" value="C:NSL complex"/>
    <property type="evidence" value="ECO:0007669"/>
    <property type="project" value="TreeGrafter"/>
</dbReference>
<keyword evidence="6" id="KW-0832">Ubl conjugation</keyword>
<feature type="region of interest" description="Disordered" evidence="15">
    <location>
        <begin position="475"/>
        <end position="550"/>
    </location>
</feature>
<feature type="compositionally biased region" description="Polar residues" evidence="15">
    <location>
        <begin position="523"/>
        <end position="537"/>
    </location>
</feature>
<evidence type="ECO:0000256" key="6">
    <source>
        <dbReference type="ARBA" id="ARBA00022843"/>
    </source>
</evidence>
<keyword evidence="9" id="KW-0539">Nucleus</keyword>
<proteinExistence type="predicted"/>
<evidence type="ECO:0000259" key="16">
    <source>
        <dbReference type="Pfam" id="PF13891"/>
    </source>
</evidence>
<evidence type="ECO:0000256" key="5">
    <source>
        <dbReference type="ARBA" id="ARBA00022553"/>
    </source>
</evidence>
<protein>
    <recommendedName>
        <fullName evidence="3">KAT8 regulatory NSL complex subunit 2</fullName>
    </recommendedName>
    <alternativeName>
        <fullName evidence="11">NSL complex protein NSL2</fullName>
    </alternativeName>
    <alternativeName>
        <fullName evidence="10">Non-specific lethal 2 homolog</fullName>
    </alternativeName>
</protein>
<evidence type="ECO:0000256" key="8">
    <source>
        <dbReference type="ARBA" id="ARBA00023128"/>
    </source>
</evidence>
<dbReference type="InterPro" id="IPR026316">
    <property type="entry name" value="NSL2"/>
</dbReference>
<reference evidence="17 18" key="1">
    <citation type="submission" date="2024-03" db="EMBL/GenBank/DDBJ databases">
        <title>The genome assembly and annotation of the cricket Gryllus longicercus Weissman &amp; Gray.</title>
        <authorList>
            <person name="Szrajer S."/>
            <person name="Gray D."/>
            <person name="Ylla G."/>
        </authorList>
    </citation>
    <scope>NUCLEOTIDE SEQUENCE [LARGE SCALE GENOMIC DNA]</scope>
    <source>
        <strain evidence="17">DAG 2021-001</strain>
        <tissue evidence="17">Whole body minus gut</tissue>
    </source>
</reference>
<dbReference type="Pfam" id="PF13891">
    <property type="entry name" value="zf-C3HC3H_KANSL2"/>
    <property type="match status" value="2"/>
</dbReference>
<evidence type="ECO:0000256" key="14">
    <source>
        <dbReference type="SAM" id="Coils"/>
    </source>
</evidence>
<gene>
    <name evidence="17" type="ORF">R5R35_009785</name>
</gene>
<comment type="caution">
    <text evidence="17">The sequence shown here is derived from an EMBL/GenBank/DDBJ whole genome shotgun (WGS) entry which is preliminary data.</text>
</comment>
<keyword evidence="14" id="KW-0175">Coiled coil</keyword>
<accession>A0AAN9Z2I2</accession>
<sequence>MSQGARTQTSGRQQPPQPLAGTSSMAAITSQPTCAYAAYTCTRPCLEHYDYCLRHILEDRRAPYKQCSFVYGANGRRCQMPTLRTDKKDSGLCTEHARRAQLARQKSVRRRAPRLSTESLMLGLSHYVPKDDPARTPNAGTSGDGVSLNVSHSGGGDAEFQEDSELDVTKSLHPFDDIDASKVNAEMSKVLDYASESDSDLDVVTYDGTWSGPDLDSSDADSMDGTLEESSRFSAFQHAGVYTAEEAAQLTKDKLIRLQSLYIDQFRRLQQVLRIRRRRYLLSLKREKETMCSIHNQRKDSPKEVKLYRKLKALNRYQRRCGVEAILHKKSLERRAQATEGMTVRTAPTTKCVFTEGGVKCGEKTVPLAKHCMKHILQDTHQVLYRPCGRTKGGFPCREPVPGVFEDALCVYHEEMKASYRGVSHTATEQNPVVEKKFEENLQIKKERIEEIEVSLLNKQAELPIGGDKEMRSVKELSKEESVMSVPPSRQEEGGGDACSGATVAPESRIAEQNLAPERDPSESFQSETSTTDTASFEGSMENIETTEDC</sequence>
<dbReference type="PANTHER" id="PTHR13453:SF1">
    <property type="entry name" value="KAT8 REGULATORY NSL COMPLEX SUBUNIT 2"/>
    <property type="match status" value="1"/>
</dbReference>
<feature type="region of interest" description="Disordered" evidence="15">
    <location>
        <begin position="127"/>
        <end position="146"/>
    </location>
</feature>
<evidence type="ECO:0000256" key="15">
    <source>
        <dbReference type="SAM" id="MobiDB-lite"/>
    </source>
</evidence>
<feature type="region of interest" description="Disordered" evidence="15">
    <location>
        <begin position="1"/>
        <end position="23"/>
    </location>
</feature>
<comment type="function">
    <text evidence="12">Non-catalytic component of the NSL histone acetyltransferase complex, a multiprotein complex that mediates histone H4 acetylation at 'Lys-5'- and 'Lys-8' (H4K5ac and H4K8ac) at transcription start sites and promotes transcription initiation. Required for NSL complex stability and for transcription of intraciliary transport genes in both ciliated and non-ciliated cells by regulating histone H4 acetylation at 'Lys-5'- and 'Lys-12' (H4K5ac and H4K12ac). This is necessary for cilium assembly in ciliated cells and for organization of the microtubule cytoskeleton in non-ciliated cells. Required within the NSL complex to maintain nuclear architecture stability by promoting KAT8-mediated acetylation of lamin LMNA.</text>
</comment>
<evidence type="ECO:0000313" key="18">
    <source>
        <dbReference type="Proteomes" id="UP001378592"/>
    </source>
</evidence>
<evidence type="ECO:0000256" key="13">
    <source>
        <dbReference type="ARBA" id="ARBA00093543"/>
    </source>
</evidence>
<name>A0AAN9Z2I2_9ORTH</name>
<keyword evidence="5" id="KW-0597">Phosphoprotein</keyword>
<dbReference type="GO" id="GO:0005739">
    <property type="term" value="C:mitochondrion"/>
    <property type="evidence" value="ECO:0007669"/>
    <property type="project" value="UniProtKB-SubCell"/>
</dbReference>
<dbReference type="AlphaFoldDB" id="A0AAN9Z2I2"/>
<evidence type="ECO:0000256" key="3">
    <source>
        <dbReference type="ARBA" id="ARBA00015508"/>
    </source>
</evidence>
<evidence type="ECO:0000256" key="10">
    <source>
        <dbReference type="ARBA" id="ARBA00032947"/>
    </source>
</evidence>
<dbReference type="Proteomes" id="UP001378592">
    <property type="component" value="Unassembled WGS sequence"/>
</dbReference>
<feature type="coiled-coil region" evidence="14">
    <location>
        <begin position="435"/>
        <end position="462"/>
    </location>
</feature>
<dbReference type="GO" id="GO:0006325">
    <property type="term" value="P:chromatin organization"/>
    <property type="evidence" value="ECO:0007669"/>
    <property type="project" value="UniProtKB-KW"/>
</dbReference>
<comment type="subunit">
    <text evidence="13">Component of the NSL complex at least composed of KAT8/MOF, KANSL1, KANSL2, KANSL3, MCRS1, PHF20, OGT1/OGT, WDR5 and HCFC1.</text>
</comment>
<comment type="subcellular location">
    <subcellularLocation>
        <location evidence="2">Mitochondrion</location>
    </subcellularLocation>
    <subcellularLocation>
        <location evidence="1">Nucleus</location>
    </subcellularLocation>
</comment>
<keyword evidence="8" id="KW-0496">Mitochondrion</keyword>
<evidence type="ECO:0000256" key="7">
    <source>
        <dbReference type="ARBA" id="ARBA00022853"/>
    </source>
</evidence>
<evidence type="ECO:0000256" key="9">
    <source>
        <dbReference type="ARBA" id="ARBA00023242"/>
    </source>
</evidence>
<evidence type="ECO:0000256" key="12">
    <source>
        <dbReference type="ARBA" id="ARBA00093359"/>
    </source>
</evidence>